<evidence type="ECO:0000256" key="2">
    <source>
        <dbReference type="SAM" id="SignalP"/>
    </source>
</evidence>
<proteinExistence type="predicted"/>
<evidence type="ECO:0008006" key="5">
    <source>
        <dbReference type="Google" id="ProtNLM"/>
    </source>
</evidence>
<dbReference type="EMBL" id="JBBWRZ010000001">
    <property type="protein sequence ID" value="KAK8246159.1"/>
    <property type="molecule type" value="Genomic_DNA"/>
</dbReference>
<accession>A0ABR1Z1A2</accession>
<organism evidence="3 4">
    <name type="scientific">Phyllosticta capitalensis</name>
    <dbReference type="NCBI Taxonomy" id="121624"/>
    <lineage>
        <taxon>Eukaryota</taxon>
        <taxon>Fungi</taxon>
        <taxon>Dikarya</taxon>
        <taxon>Ascomycota</taxon>
        <taxon>Pezizomycotina</taxon>
        <taxon>Dothideomycetes</taxon>
        <taxon>Dothideomycetes incertae sedis</taxon>
        <taxon>Botryosphaeriales</taxon>
        <taxon>Phyllostictaceae</taxon>
        <taxon>Phyllosticta</taxon>
    </lineage>
</organism>
<feature type="region of interest" description="Disordered" evidence="1">
    <location>
        <begin position="185"/>
        <end position="222"/>
    </location>
</feature>
<gene>
    <name evidence="3" type="ORF">HDK90DRAFT_241</name>
</gene>
<reference evidence="3 4" key="1">
    <citation type="submission" date="2024-04" db="EMBL/GenBank/DDBJ databases">
        <title>Phyllosticta paracitricarpa is synonymous to the EU quarantine fungus P. citricarpa based on phylogenomic analyses.</title>
        <authorList>
            <consortium name="Lawrence Berkeley National Laboratory"/>
            <person name="Van Ingen-Buijs V.A."/>
            <person name="Van Westerhoven A.C."/>
            <person name="Haridas S."/>
            <person name="Skiadas P."/>
            <person name="Martin F."/>
            <person name="Groenewald J.Z."/>
            <person name="Crous P.W."/>
            <person name="Seidl M.F."/>
        </authorList>
    </citation>
    <scope>NUCLEOTIDE SEQUENCE [LARGE SCALE GENOMIC DNA]</scope>
    <source>
        <strain evidence="3 4">CBS 123374</strain>
    </source>
</reference>
<evidence type="ECO:0000256" key="1">
    <source>
        <dbReference type="SAM" id="MobiDB-lite"/>
    </source>
</evidence>
<evidence type="ECO:0000313" key="3">
    <source>
        <dbReference type="EMBL" id="KAK8246159.1"/>
    </source>
</evidence>
<evidence type="ECO:0000313" key="4">
    <source>
        <dbReference type="Proteomes" id="UP001492380"/>
    </source>
</evidence>
<feature type="compositionally biased region" description="Basic residues" evidence="1">
    <location>
        <begin position="185"/>
        <end position="205"/>
    </location>
</feature>
<comment type="caution">
    <text evidence="3">The sequence shown here is derived from an EMBL/GenBank/DDBJ whole genome shotgun (WGS) entry which is preliminary data.</text>
</comment>
<dbReference type="Proteomes" id="UP001492380">
    <property type="component" value="Unassembled WGS sequence"/>
</dbReference>
<keyword evidence="4" id="KW-1185">Reference proteome</keyword>
<feature type="chain" id="PRO_5045044579" description="Secreted protein" evidence="2">
    <location>
        <begin position="29"/>
        <end position="222"/>
    </location>
</feature>
<protein>
    <recommendedName>
        <fullName evidence="5">Secreted protein</fullName>
    </recommendedName>
</protein>
<name>A0ABR1Z1A2_9PEZI</name>
<feature type="signal peptide" evidence="2">
    <location>
        <begin position="1"/>
        <end position="28"/>
    </location>
</feature>
<sequence>MMTKRCRVVFVVTLSSMLPSHLLLPAFASLLREEGGEIHNAGPATGQDRVNRVCILLRTPASARVGLQAPIDGGRSMEKGESMVEVVGVLYPPAWHPLAVSIQRINTPDDLLPDTFHVSQPPLVASITAIKSSCPCSYNPVLSTTASSKACREDPSETRRLDPPTASYHHLFLCWTRLQCTHSAQRHPKSKSNSKTSLTRRRAQPPRHSSAPQHHLPTQLIT</sequence>
<keyword evidence="2" id="KW-0732">Signal</keyword>